<dbReference type="AlphaFoldDB" id="A0A174Z265"/>
<gene>
    <name evidence="6 7" type="primary">rsmG</name>
    <name evidence="7" type="ORF">ERS852540_00272</name>
</gene>
<dbReference type="NCBIfam" id="TIGR00138">
    <property type="entry name" value="rsmG_gidB"/>
    <property type="match status" value="1"/>
</dbReference>
<feature type="binding site" evidence="6">
    <location>
        <position position="78"/>
    </location>
    <ligand>
        <name>S-adenosyl-L-methionine</name>
        <dbReference type="ChEBI" id="CHEBI:59789"/>
    </ligand>
</feature>
<evidence type="ECO:0000256" key="6">
    <source>
        <dbReference type="HAMAP-Rule" id="MF_00074"/>
    </source>
</evidence>
<feature type="binding site" evidence="6">
    <location>
        <position position="83"/>
    </location>
    <ligand>
        <name>S-adenosyl-L-methionine</name>
        <dbReference type="ChEBI" id="CHEBI:59789"/>
    </ligand>
</feature>
<evidence type="ECO:0000313" key="7">
    <source>
        <dbReference type="EMBL" id="CUQ81504.1"/>
    </source>
</evidence>
<dbReference type="CDD" id="cd02440">
    <property type="entry name" value="AdoMet_MTases"/>
    <property type="match status" value="1"/>
</dbReference>
<evidence type="ECO:0000256" key="2">
    <source>
        <dbReference type="ARBA" id="ARBA00022552"/>
    </source>
</evidence>
<comment type="subcellular location">
    <subcellularLocation>
        <location evidence="6">Cytoplasm</location>
    </subcellularLocation>
</comment>
<keyword evidence="2 6" id="KW-0698">rRNA processing</keyword>
<protein>
    <recommendedName>
        <fullName evidence="6">Ribosomal RNA small subunit methyltransferase G</fullName>
        <ecNumber evidence="6">2.1.1.-</ecNumber>
    </recommendedName>
    <alternativeName>
        <fullName evidence="6">16S rRNA 7-methylguanosine methyltransferase</fullName>
        <shortName evidence="6">16S rRNA m7G methyltransferase</shortName>
    </alternativeName>
</protein>
<evidence type="ECO:0000256" key="5">
    <source>
        <dbReference type="ARBA" id="ARBA00022691"/>
    </source>
</evidence>
<dbReference type="EC" id="2.1.1.-" evidence="6"/>
<dbReference type="PANTHER" id="PTHR31760">
    <property type="entry name" value="S-ADENOSYL-L-METHIONINE-DEPENDENT METHYLTRANSFERASES SUPERFAMILY PROTEIN"/>
    <property type="match status" value="1"/>
</dbReference>
<evidence type="ECO:0000256" key="3">
    <source>
        <dbReference type="ARBA" id="ARBA00022603"/>
    </source>
</evidence>
<dbReference type="Pfam" id="PF02527">
    <property type="entry name" value="GidB"/>
    <property type="match status" value="1"/>
</dbReference>
<name>A0A174Z265_9FIRM</name>
<evidence type="ECO:0000256" key="4">
    <source>
        <dbReference type="ARBA" id="ARBA00022679"/>
    </source>
</evidence>
<organism evidence="7 8">
    <name type="scientific">[Eubacterium] siraeum</name>
    <dbReference type="NCBI Taxonomy" id="39492"/>
    <lineage>
        <taxon>Bacteria</taxon>
        <taxon>Bacillati</taxon>
        <taxon>Bacillota</taxon>
        <taxon>Clostridia</taxon>
        <taxon>Eubacteriales</taxon>
        <taxon>Oscillospiraceae</taxon>
        <taxon>Oscillospiraceae incertae sedis</taxon>
    </lineage>
</organism>
<dbReference type="FunFam" id="3.40.50.150:FF:000041">
    <property type="entry name" value="Ribosomal RNA small subunit methyltransferase G"/>
    <property type="match status" value="1"/>
</dbReference>
<dbReference type="PANTHER" id="PTHR31760:SF0">
    <property type="entry name" value="S-ADENOSYL-L-METHIONINE-DEPENDENT METHYLTRANSFERASES SUPERFAMILY PROTEIN"/>
    <property type="match status" value="1"/>
</dbReference>
<keyword evidence="4 6" id="KW-0808">Transferase</keyword>
<comment type="similarity">
    <text evidence="6">Belongs to the methyltransferase superfamily. RNA methyltransferase RsmG family.</text>
</comment>
<dbReference type="Gene3D" id="3.40.50.150">
    <property type="entry name" value="Vaccinia Virus protein VP39"/>
    <property type="match status" value="1"/>
</dbReference>
<sequence length="232" mass="26209">MERIEFIISEFQKCNIELSQDKADKLLKLYEFLVEYNQNVNLTAITNFEEVVVKHFIDSVLPFSMIDIKENSSFIDVGTGAGFPSIPLMIVRPDLKGTLLEALNKRCVFLEKACELTGVDVKVVHGRAEDYAKEKREAFDFATARAVAAMPVLCEYCIPYVKTGGRFIALKSVNEDETQCEKAVKVLGGKIAKIKDYTITNGDNRRLFIIDKVSQTPTKYPRNPSMIKKKPL</sequence>
<comment type="function">
    <text evidence="6">Specifically methylates the N7 position of a guanine in 16S rRNA.</text>
</comment>
<dbReference type="PIRSF" id="PIRSF003078">
    <property type="entry name" value="GidB"/>
    <property type="match status" value="1"/>
</dbReference>
<dbReference type="SUPFAM" id="SSF53335">
    <property type="entry name" value="S-adenosyl-L-methionine-dependent methyltransferases"/>
    <property type="match status" value="1"/>
</dbReference>
<comment type="caution">
    <text evidence="6">Lacks conserved residue(s) required for the propagation of feature annotation.</text>
</comment>
<keyword evidence="1 6" id="KW-0963">Cytoplasm</keyword>
<reference evidence="7 8" key="1">
    <citation type="submission" date="2015-09" db="EMBL/GenBank/DDBJ databases">
        <authorList>
            <consortium name="Pathogen Informatics"/>
        </authorList>
    </citation>
    <scope>NUCLEOTIDE SEQUENCE [LARGE SCALE GENOMIC DNA]</scope>
    <source>
        <strain evidence="7 8">2789STDY5834928</strain>
    </source>
</reference>
<dbReference type="OrthoDB" id="9808773at2"/>
<keyword evidence="3 6" id="KW-0489">Methyltransferase</keyword>
<dbReference type="GO" id="GO:0005829">
    <property type="term" value="C:cytosol"/>
    <property type="evidence" value="ECO:0007669"/>
    <property type="project" value="TreeGrafter"/>
</dbReference>
<dbReference type="GO" id="GO:0070043">
    <property type="term" value="F:rRNA (guanine-N7-)-methyltransferase activity"/>
    <property type="evidence" value="ECO:0007669"/>
    <property type="project" value="UniProtKB-UniRule"/>
</dbReference>
<dbReference type="STRING" id="39492.ERS852540_00272"/>
<evidence type="ECO:0000256" key="1">
    <source>
        <dbReference type="ARBA" id="ARBA00022490"/>
    </source>
</evidence>
<feature type="binding site" evidence="6">
    <location>
        <begin position="128"/>
        <end position="129"/>
    </location>
    <ligand>
        <name>S-adenosyl-L-methionine</name>
        <dbReference type="ChEBI" id="CHEBI:59789"/>
    </ligand>
</feature>
<proteinExistence type="inferred from homology"/>
<feature type="binding site" evidence="6">
    <location>
        <position position="145"/>
    </location>
    <ligand>
        <name>S-adenosyl-L-methionine</name>
        <dbReference type="ChEBI" id="CHEBI:59789"/>
    </ligand>
</feature>
<dbReference type="InterPro" id="IPR003682">
    <property type="entry name" value="rRNA_ssu_MeTfrase_G"/>
</dbReference>
<keyword evidence="5 6" id="KW-0949">S-adenosyl-L-methionine</keyword>
<evidence type="ECO:0000313" key="8">
    <source>
        <dbReference type="Proteomes" id="UP000095662"/>
    </source>
</evidence>
<dbReference type="EMBL" id="CZBY01000002">
    <property type="protein sequence ID" value="CUQ81504.1"/>
    <property type="molecule type" value="Genomic_DNA"/>
</dbReference>
<dbReference type="Proteomes" id="UP000095662">
    <property type="component" value="Unassembled WGS sequence"/>
</dbReference>
<dbReference type="InterPro" id="IPR029063">
    <property type="entry name" value="SAM-dependent_MTases_sf"/>
</dbReference>
<dbReference type="HAMAP" id="MF_00074">
    <property type="entry name" value="16SrRNA_methyltr_G"/>
    <property type="match status" value="1"/>
</dbReference>
<accession>A0A174Z265</accession>